<feature type="signal peptide" evidence="1">
    <location>
        <begin position="1"/>
        <end position="21"/>
    </location>
</feature>
<feature type="chain" id="PRO_5018636816" evidence="1">
    <location>
        <begin position="22"/>
        <end position="208"/>
    </location>
</feature>
<dbReference type="InterPro" id="IPR017738">
    <property type="entry name" value="T6SS-assoc_VCA0118"/>
</dbReference>
<name>A0A3S0PPJ2_9VIBR</name>
<keyword evidence="3" id="KW-1185">Reference proteome</keyword>
<organism evidence="2 3">
    <name type="scientific">Vibrio aquaticus</name>
    <dbReference type="NCBI Taxonomy" id="2496559"/>
    <lineage>
        <taxon>Bacteria</taxon>
        <taxon>Pseudomonadati</taxon>
        <taxon>Pseudomonadota</taxon>
        <taxon>Gammaproteobacteria</taxon>
        <taxon>Vibrionales</taxon>
        <taxon>Vibrionaceae</taxon>
        <taxon>Vibrio</taxon>
    </lineage>
</organism>
<dbReference type="AlphaFoldDB" id="A0A3S0PPJ2"/>
<dbReference type="Proteomes" id="UP000268973">
    <property type="component" value="Unassembled WGS sequence"/>
</dbReference>
<dbReference type="EMBL" id="RXZH01000002">
    <property type="protein sequence ID" value="RTZ16418.1"/>
    <property type="molecule type" value="Genomic_DNA"/>
</dbReference>
<comment type="caution">
    <text evidence="2">The sequence shown here is derived from an EMBL/GenBank/DDBJ whole genome shotgun (WGS) entry which is preliminary data.</text>
</comment>
<reference evidence="2 3" key="1">
    <citation type="submission" date="2018-12" db="EMBL/GenBank/DDBJ databases">
        <title>Vibrio sp. isolated from China Sea.</title>
        <authorList>
            <person name="Li Y."/>
        </authorList>
    </citation>
    <scope>NUCLEOTIDE SEQUENCE [LARGE SCALE GENOMIC DNA]</scope>
    <source>
        <strain evidence="2 3">BEI207</strain>
    </source>
</reference>
<evidence type="ECO:0000256" key="1">
    <source>
        <dbReference type="SAM" id="SignalP"/>
    </source>
</evidence>
<dbReference type="Pfam" id="PF11319">
    <property type="entry name" value="VasI"/>
    <property type="match status" value="1"/>
</dbReference>
<evidence type="ECO:0000313" key="2">
    <source>
        <dbReference type="EMBL" id="RTZ16418.1"/>
    </source>
</evidence>
<keyword evidence="1" id="KW-0732">Signal</keyword>
<sequence length="208" mass="22962">MRVVLPIAFTTLFLVASPLNAEQNGANKLGLVHQCQVMTARLERLDCFDTLFPPQLPPRVKRSEVEYPWQWEMAFEGRASTSDAESSLEEKDKWVTLVAASESEDVAPVLIMSCINNISRVELTFPQAVQDGRITVSVAGGPQQSWRSDDTGLLFSSAQGLPAISMMKAMAKQSRLVLRSNSTAADSLRFDGSTLNEDLVPLREECGW</sequence>
<accession>A0A3S0PPJ2</accession>
<dbReference type="NCBIfam" id="TIGR03360">
    <property type="entry name" value="VI_minor_1"/>
    <property type="match status" value="1"/>
</dbReference>
<gene>
    <name evidence="2" type="primary">tagO</name>
    <name evidence="2" type="ORF">EJ063_06335</name>
</gene>
<evidence type="ECO:0000313" key="3">
    <source>
        <dbReference type="Proteomes" id="UP000268973"/>
    </source>
</evidence>
<protein>
    <submittedName>
        <fullName evidence="2">Type VI secretion system-associated protein TagO</fullName>
    </submittedName>
</protein>
<proteinExistence type="predicted"/>